<keyword evidence="4" id="KW-1185">Reference proteome</keyword>
<dbReference type="Gene3D" id="3.30.300.90">
    <property type="entry name" value="BolA-like"/>
    <property type="match status" value="1"/>
</dbReference>
<evidence type="ECO:0000313" key="4">
    <source>
        <dbReference type="Proteomes" id="UP000187495"/>
    </source>
</evidence>
<dbReference type="STRING" id="34061.B0189_00160"/>
<evidence type="ECO:0000256" key="1">
    <source>
        <dbReference type="ARBA" id="ARBA00005578"/>
    </source>
</evidence>
<dbReference type="SUPFAM" id="SSF82657">
    <property type="entry name" value="BolA-like"/>
    <property type="match status" value="1"/>
</dbReference>
<dbReference type="Proteomes" id="UP000187495">
    <property type="component" value="Unassembled WGS sequence"/>
</dbReference>
<accession>A0A1N7FRP6</accession>
<sequence length="110" mass="11964">MDTATALLAALQSLQPVHLALENESHQHAGYYDGKQSHFKLTIVSQAFDGIRLAARHQKIYALADEFLMNKGGTIHALAIFAYTPDEWASIAASPDSPLCASRRNNGNQA</sequence>
<gene>
    <name evidence="3" type="ORF">SAMN02745664_11626</name>
</gene>
<dbReference type="PIRSF" id="PIRSF003113">
    <property type="entry name" value="BolA"/>
    <property type="match status" value="1"/>
</dbReference>
<proteinExistence type="inferred from homology"/>
<comment type="similarity">
    <text evidence="1 2">Belongs to the BolA/IbaG family.</text>
</comment>
<reference evidence="4" key="1">
    <citation type="submission" date="2017-01" db="EMBL/GenBank/DDBJ databases">
        <authorList>
            <person name="Varghese N."/>
            <person name="Submissions S."/>
        </authorList>
    </citation>
    <scope>NUCLEOTIDE SEQUENCE [LARGE SCALE GENOMIC DNA]</scope>
    <source>
        <strain evidence="4">DSM 21768</strain>
    </source>
</reference>
<dbReference type="Pfam" id="PF01722">
    <property type="entry name" value="BolA"/>
    <property type="match status" value="1"/>
</dbReference>
<organism evidence="3 4">
    <name type="scientific">Moraxella cuniculi DSM 21768</name>
    <dbReference type="NCBI Taxonomy" id="1122245"/>
    <lineage>
        <taxon>Bacteria</taxon>
        <taxon>Pseudomonadati</taxon>
        <taxon>Pseudomonadota</taxon>
        <taxon>Gammaproteobacteria</taxon>
        <taxon>Moraxellales</taxon>
        <taxon>Moraxellaceae</taxon>
        <taxon>Moraxella</taxon>
    </lineage>
</organism>
<dbReference type="EMBL" id="FTNU01000016">
    <property type="protein sequence ID" value="SIS02915.1"/>
    <property type="molecule type" value="Genomic_DNA"/>
</dbReference>
<dbReference type="InterPro" id="IPR036065">
    <property type="entry name" value="BolA-like_sf"/>
</dbReference>
<dbReference type="InterPro" id="IPR050961">
    <property type="entry name" value="BolA/IbaG_stress_morph_reg"/>
</dbReference>
<dbReference type="InterPro" id="IPR002634">
    <property type="entry name" value="BolA"/>
</dbReference>
<evidence type="ECO:0000256" key="2">
    <source>
        <dbReference type="RuleBase" id="RU003860"/>
    </source>
</evidence>
<dbReference type="PANTHER" id="PTHR46229">
    <property type="entry name" value="BOLA TRANSCRIPTION REGULATOR"/>
    <property type="match status" value="1"/>
</dbReference>
<dbReference type="RefSeq" id="WP_076555858.1">
    <property type="nucleotide sequence ID" value="NZ_FTNU01000016.1"/>
</dbReference>
<dbReference type="AlphaFoldDB" id="A0A1N7FRP6"/>
<protein>
    <submittedName>
        <fullName evidence="3">Transcriptional regulator, BolA protein family</fullName>
    </submittedName>
</protein>
<dbReference type="GO" id="GO:0006351">
    <property type="term" value="P:DNA-templated transcription"/>
    <property type="evidence" value="ECO:0007669"/>
    <property type="project" value="TreeGrafter"/>
</dbReference>
<name>A0A1N7FRP6_9GAMM</name>
<dbReference type="GO" id="GO:0005829">
    <property type="term" value="C:cytosol"/>
    <property type="evidence" value="ECO:0007669"/>
    <property type="project" value="TreeGrafter"/>
</dbReference>
<evidence type="ECO:0000313" key="3">
    <source>
        <dbReference type="EMBL" id="SIS02915.1"/>
    </source>
</evidence>
<dbReference type="PANTHER" id="PTHR46229:SF2">
    <property type="entry name" value="BOLA-LIKE PROTEIN 1"/>
    <property type="match status" value="1"/>
</dbReference>